<dbReference type="HOGENOM" id="CLU_1746716_0_0_0"/>
<dbReference type="eggNOG" id="ENOG5033W4U">
    <property type="taxonomic scope" value="Bacteria"/>
</dbReference>
<evidence type="ECO:0008006" key="4">
    <source>
        <dbReference type="Google" id="ProtNLM"/>
    </source>
</evidence>
<dbReference type="AlphaFoldDB" id="F0S0J7"/>
<name>F0S0J7_DESTD</name>
<evidence type="ECO:0000313" key="3">
    <source>
        <dbReference type="Proteomes" id="UP000007102"/>
    </source>
</evidence>
<feature type="transmembrane region" description="Helical" evidence="1">
    <location>
        <begin position="36"/>
        <end position="53"/>
    </location>
</feature>
<organism evidence="2 3">
    <name type="scientific">Desulfurobacterium thermolithotrophum (strain DSM 11699 / BSA)</name>
    <dbReference type="NCBI Taxonomy" id="868864"/>
    <lineage>
        <taxon>Bacteria</taxon>
        <taxon>Pseudomonadati</taxon>
        <taxon>Aquificota</taxon>
        <taxon>Aquificia</taxon>
        <taxon>Desulfurobacteriales</taxon>
        <taxon>Desulfurobacteriaceae</taxon>
        <taxon>Desulfurobacterium</taxon>
    </lineage>
</organism>
<dbReference type="KEGG" id="dte:Dester_0066"/>
<evidence type="ECO:0000256" key="1">
    <source>
        <dbReference type="SAM" id="Phobius"/>
    </source>
</evidence>
<dbReference type="Proteomes" id="UP000007102">
    <property type="component" value="Chromosome"/>
</dbReference>
<keyword evidence="1" id="KW-1133">Transmembrane helix</keyword>
<dbReference type="InParanoid" id="F0S0J7"/>
<keyword evidence="1" id="KW-0472">Membrane</keyword>
<dbReference type="EMBL" id="CP002543">
    <property type="protein sequence ID" value="ADY72725.1"/>
    <property type="molecule type" value="Genomic_DNA"/>
</dbReference>
<reference evidence="2 3" key="1">
    <citation type="journal article" date="2011" name="Stand. Genomic Sci.">
        <title>Complete genome sequence of the thermophilic sulfur-reducer Desulfurobacterium thermolithotrophum type strain (BSA(T)) from a deep-sea hydrothermal vent.</title>
        <authorList>
            <person name="Goker M."/>
            <person name="Daligault H."/>
            <person name="Mwirichia R."/>
            <person name="Lapidus A."/>
            <person name="Lucas S."/>
            <person name="Deshpande S."/>
            <person name="Pagani I."/>
            <person name="Tapia R."/>
            <person name="Cheng J.F."/>
            <person name="Goodwin L."/>
            <person name="Pitluck S."/>
            <person name="Liolios K."/>
            <person name="Ivanova N."/>
            <person name="Mavromatis K."/>
            <person name="Mikhailova N."/>
            <person name="Pati A."/>
            <person name="Chen A."/>
            <person name="Palaniappan K."/>
            <person name="Han C."/>
            <person name="Land M."/>
            <person name="Hauser L."/>
            <person name="Pan C."/>
            <person name="Brambilla E.M."/>
            <person name="Rohde M."/>
            <person name="Spring S."/>
            <person name="Sikorski J."/>
            <person name="Wirth R."/>
            <person name="Detter J.C."/>
            <person name="Woyke T."/>
            <person name="Bristow J."/>
            <person name="Eisen J.A."/>
            <person name="Markowitz V."/>
            <person name="Hugenholtz P."/>
            <person name="Kyrpides N.C."/>
            <person name="Klenk H.P."/>
        </authorList>
    </citation>
    <scope>NUCLEOTIDE SEQUENCE [LARGE SCALE GENOMIC DNA]</scope>
    <source>
        <strain evidence="3">DSM 11699 / BSA</strain>
    </source>
</reference>
<dbReference type="OrthoDB" id="14180at2"/>
<sequence>MKEFRVKQESGVALFPLIVDFLLLIGALFMDGIWRWIFISLSLIFAGLVIYQSRPIFKNFQLVITPKEIKVLDFRGNVVRKIDWKKVEGAAAGFRKTWLIYTYSFYFRVKGDEDLLFSLISREAGLTGKFQNFIKVFVRKKIPVQVIKG</sequence>
<evidence type="ECO:0000313" key="2">
    <source>
        <dbReference type="EMBL" id="ADY72725.1"/>
    </source>
</evidence>
<reference evidence="3" key="2">
    <citation type="submission" date="2011-02" db="EMBL/GenBank/DDBJ databases">
        <title>The complete genome of Desulfurobacterium thermolithotrophum DSM 11699.</title>
        <authorList>
            <consortium name="US DOE Joint Genome Institute (JGI-PGF)"/>
            <person name="Lucas S."/>
            <person name="Copeland A."/>
            <person name="Lapidus A."/>
            <person name="Bruce D."/>
            <person name="Goodwin L."/>
            <person name="Pitluck S."/>
            <person name="Kyrpides N."/>
            <person name="Mavromatis K."/>
            <person name="Pagani I."/>
            <person name="Ivanova N."/>
            <person name="Mikhailova N."/>
            <person name="Daligault H."/>
            <person name="Detter J.C."/>
            <person name="Tapia R."/>
            <person name="Han C."/>
            <person name="Land M."/>
            <person name="Hauser L."/>
            <person name="Markowitz V."/>
            <person name="Cheng J.-F."/>
            <person name="Hugenholtz P."/>
            <person name="Woyke T."/>
            <person name="Wu D."/>
            <person name="Spring S."/>
            <person name="Brambilla E."/>
            <person name="Klenk H.-P."/>
            <person name="Eisen J.A."/>
        </authorList>
    </citation>
    <scope>NUCLEOTIDE SEQUENCE [LARGE SCALE GENOMIC DNA]</scope>
    <source>
        <strain evidence="3">DSM 11699 / BSA</strain>
    </source>
</reference>
<keyword evidence="3" id="KW-1185">Reference proteome</keyword>
<proteinExistence type="predicted"/>
<keyword evidence="1" id="KW-0812">Transmembrane</keyword>
<dbReference type="STRING" id="868864.Dester_0066"/>
<protein>
    <recommendedName>
        <fullName evidence="4">DUF304 domain-containing protein</fullName>
    </recommendedName>
</protein>
<accession>F0S0J7</accession>
<feature type="transmembrane region" description="Helical" evidence="1">
    <location>
        <begin position="12"/>
        <end position="30"/>
    </location>
</feature>
<dbReference type="RefSeq" id="WP_013637685.1">
    <property type="nucleotide sequence ID" value="NC_015185.1"/>
</dbReference>
<gene>
    <name evidence="2" type="ordered locus">Dester_0066</name>
</gene>